<dbReference type="Pfam" id="PF19055">
    <property type="entry name" value="ABC2_membrane_7"/>
    <property type="match status" value="1"/>
</dbReference>
<sequence length="667" mass="75801">MTFPDSNNEIENSQLPPASPVVESMQKSPLLRVDLTWRRLTVWVKEKSIYWWPVKQPYRRKLVLNNVSGIARAGTMTAILGPSGAGKTTLLCALANRLIGEILGDIRINSWPVDGDMQRLSTFIPQENLFIETLTTREHLEFMVALRYPDYSTKKRSLRVNELLKELSLEPNSRISSLSGGERKRLIFASEIVTDPPLLFCDEPTSGLDSHTAHTIISLLEQLAARGRTIICSIHQPSSKVFSAFNHLILLTDGRVAFTGKSQEAQPFFLSLGYQCPQNYNPADFYIQILSPHPEVNDGKIFQKKRIHDICDGFGRSEIGRRLTKLVKFKNNARDLPFYSNQGSDDWLTRTTLFSAEWRTQLYWLTWRSFLDSIRNPSVHLIRTIHKVMTSVLIALCFAGVELNQTGIQDINGSLFIFLTENNFPACYAVLNVFPQEIPIFLREQSNELYRSDTYYVSKVLSLIPGFVMEPLLFTTIAYWIIGLRPDFHAFISTAMILVMTANVACAYGCFLSAAFETVETSTLVMMPINQIIMVSAGFYFNIRTIPIYLQWIKYLSWMMYSNEALVLVQWQGINSIECEGKRSTNVSRPCVRSGREVISHMGFEENNFSLDVIAIASIFLGLHFLGFVCIWIRGRNARQKHPILTVGAAEFNRRARSKSGLSHRLA</sequence>
<evidence type="ECO:0000256" key="1">
    <source>
        <dbReference type="ARBA" id="ARBA00004141"/>
    </source>
</evidence>
<dbReference type="GO" id="GO:0016887">
    <property type="term" value="F:ATP hydrolysis activity"/>
    <property type="evidence" value="ECO:0007669"/>
    <property type="project" value="InterPro"/>
</dbReference>
<comment type="similarity">
    <text evidence="2">Belongs to the ABC transporter superfamily. ABCG family. Eye pigment precursor importer (TC 3.A.1.204) subfamily.</text>
</comment>
<name>A0A8J2LDW1_9HEXA</name>
<keyword evidence="6 8" id="KW-0472">Membrane</keyword>
<comment type="caution">
    <text evidence="10">The sequence shown here is derived from an EMBL/GenBank/DDBJ whole genome shotgun (WGS) entry which is preliminary data.</text>
</comment>
<dbReference type="Proteomes" id="UP000708208">
    <property type="component" value="Unassembled WGS sequence"/>
</dbReference>
<feature type="region of interest" description="Disordered" evidence="7">
    <location>
        <begin position="1"/>
        <end position="21"/>
    </location>
</feature>
<gene>
    <name evidence="10" type="ORF">AFUS01_LOCUS40111</name>
</gene>
<dbReference type="EMBL" id="CAJVCH010555197">
    <property type="protein sequence ID" value="CAG7830299.1"/>
    <property type="molecule type" value="Genomic_DNA"/>
</dbReference>
<dbReference type="Pfam" id="PF00005">
    <property type="entry name" value="ABC_tran"/>
    <property type="match status" value="1"/>
</dbReference>
<dbReference type="PROSITE" id="PS00211">
    <property type="entry name" value="ABC_TRANSPORTER_1"/>
    <property type="match status" value="1"/>
</dbReference>
<evidence type="ECO:0000256" key="8">
    <source>
        <dbReference type="SAM" id="Phobius"/>
    </source>
</evidence>
<keyword evidence="11" id="KW-1185">Reference proteome</keyword>
<feature type="domain" description="ABC transporter" evidence="9">
    <location>
        <begin position="44"/>
        <end position="278"/>
    </location>
</feature>
<dbReference type="PROSITE" id="PS50893">
    <property type="entry name" value="ABC_TRANSPORTER_2"/>
    <property type="match status" value="1"/>
</dbReference>
<evidence type="ECO:0000256" key="7">
    <source>
        <dbReference type="SAM" id="MobiDB-lite"/>
    </source>
</evidence>
<protein>
    <recommendedName>
        <fullName evidence="9">ABC transporter domain-containing protein</fullName>
    </recommendedName>
</protein>
<dbReference type="GO" id="GO:0005886">
    <property type="term" value="C:plasma membrane"/>
    <property type="evidence" value="ECO:0007669"/>
    <property type="project" value="TreeGrafter"/>
</dbReference>
<feature type="transmembrane region" description="Helical" evidence="8">
    <location>
        <begin position="613"/>
        <end position="633"/>
    </location>
</feature>
<dbReference type="PANTHER" id="PTHR48041:SF139">
    <property type="entry name" value="PROTEIN SCARLET"/>
    <property type="match status" value="1"/>
</dbReference>
<dbReference type="InterPro" id="IPR050352">
    <property type="entry name" value="ABCG_transporters"/>
</dbReference>
<evidence type="ECO:0000256" key="3">
    <source>
        <dbReference type="ARBA" id="ARBA00022448"/>
    </source>
</evidence>
<feature type="transmembrane region" description="Helical" evidence="8">
    <location>
        <begin position="532"/>
        <end position="552"/>
    </location>
</feature>
<organism evidence="10 11">
    <name type="scientific">Allacma fusca</name>
    <dbReference type="NCBI Taxonomy" id="39272"/>
    <lineage>
        <taxon>Eukaryota</taxon>
        <taxon>Metazoa</taxon>
        <taxon>Ecdysozoa</taxon>
        <taxon>Arthropoda</taxon>
        <taxon>Hexapoda</taxon>
        <taxon>Collembola</taxon>
        <taxon>Symphypleona</taxon>
        <taxon>Sminthuridae</taxon>
        <taxon>Allacma</taxon>
    </lineage>
</organism>
<dbReference type="InterPro" id="IPR043926">
    <property type="entry name" value="ABCG_dom"/>
</dbReference>
<dbReference type="InterPro" id="IPR003593">
    <property type="entry name" value="AAA+_ATPase"/>
</dbReference>
<accession>A0A8J2LDW1</accession>
<evidence type="ECO:0000256" key="4">
    <source>
        <dbReference type="ARBA" id="ARBA00022692"/>
    </source>
</evidence>
<feature type="transmembrane region" description="Helical" evidence="8">
    <location>
        <begin position="488"/>
        <end position="511"/>
    </location>
</feature>
<evidence type="ECO:0000313" key="10">
    <source>
        <dbReference type="EMBL" id="CAG7830299.1"/>
    </source>
</evidence>
<dbReference type="GO" id="GO:0005524">
    <property type="term" value="F:ATP binding"/>
    <property type="evidence" value="ECO:0007669"/>
    <property type="project" value="InterPro"/>
</dbReference>
<evidence type="ECO:0000256" key="2">
    <source>
        <dbReference type="ARBA" id="ARBA00005814"/>
    </source>
</evidence>
<dbReference type="AlphaFoldDB" id="A0A8J2LDW1"/>
<dbReference type="GO" id="GO:0140359">
    <property type="term" value="F:ABC-type transporter activity"/>
    <property type="evidence" value="ECO:0007669"/>
    <property type="project" value="InterPro"/>
</dbReference>
<comment type="subcellular location">
    <subcellularLocation>
        <location evidence="1">Membrane</location>
        <topology evidence="1">Multi-pass membrane protein</topology>
    </subcellularLocation>
</comment>
<keyword evidence="4 8" id="KW-0812">Transmembrane</keyword>
<evidence type="ECO:0000256" key="6">
    <source>
        <dbReference type="ARBA" id="ARBA00023136"/>
    </source>
</evidence>
<dbReference type="InterPro" id="IPR013525">
    <property type="entry name" value="ABC2_TM"/>
</dbReference>
<proteinExistence type="inferred from homology"/>
<feature type="compositionally biased region" description="Polar residues" evidence="7">
    <location>
        <begin position="1"/>
        <end position="16"/>
    </location>
</feature>
<dbReference type="CDD" id="cd03213">
    <property type="entry name" value="ABCG_EPDR"/>
    <property type="match status" value="1"/>
</dbReference>
<evidence type="ECO:0000313" key="11">
    <source>
        <dbReference type="Proteomes" id="UP000708208"/>
    </source>
</evidence>
<dbReference type="Pfam" id="PF01061">
    <property type="entry name" value="ABC2_membrane"/>
    <property type="match status" value="1"/>
</dbReference>
<dbReference type="InterPro" id="IPR003439">
    <property type="entry name" value="ABC_transporter-like_ATP-bd"/>
</dbReference>
<keyword evidence="3" id="KW-0813">Transport</keyword>
<evidence type="ECO:0000256" key="5">
    <source>
        <dbReference type="ARBA" id="ARBA00022989"/>
    </source>
</evidence>
<evidence type="ECO:0000259" key="9">
    <source>
        <dbReference type="PROSITE" id="PS50893"/>
    </source>
</evidence>
<dbReference type="SMART" id="SM00382">
    <property type="entry name" value="AAA"/>
    <property type="match status" value="1"/>
</dbReference>
<dbReference type="InterPro" id="IPR017871">
    <property type="entry name" value="ABC_transporter-like_CS"/>
</dbReference>
<dbReference type="GO" id="GO:0030659">
    <property type="term" value="C:cytoplasmic vesicle membrane"/>
    <property type="evidence" value="ECO:0007669"/>
    <property type="project" value="TreeGrafter"/>
</dbReference>
<keyword evidence="5 8" id="KW-1133">Transmembrane helix</keyword>
<dbReference type="PANTHER" id="PTHR48041">
    <property type="entry name" value="ABC TRANSPORTER G FAMILY MEMBER 28"/>
    <property type="match status" value="1"/>
</dbReference>
<feature type="transmembrane region" description="Helical" evidence="8">
    <location>
        <begin position="460"/>
        <end position="482"/>
    </location>
</feature>
<reference evidence="10" key="1">
    <citation type="submission" date="2021-06" db="EMBL/GenBank/DDBJ databases">
        <authorList>
            <person name="Hodson N. C."/>
            <person name="Mongue J. A."/>
            <person name="Jaron S. K."/>
        </authorList>
    </citation>
    <scope>NUCLEOTIDE SEQUENCE</scope>
</reference>
<dbReference type="OrthoDB" id="66620at2759"/>